<dbReference type="InterPro" id="IPR007393">
    <property type="entry name" value="YlxR_dom"/>
</dbReference>
<keyword evidence="3" id="KW-1185">Reference proteome</keyword>
<dbReference type="Proteomes" id="UP001172036">
    <property type="component" value="Unassembled WGS sequence"/>
</dbReference>
<evidence type="ECO:0000313" key="2">
    <source>
        <dbReference type="EMBL" id="MDO8167960.1"/>
    </source>
</evidence>
<reference evidence="2 3" key="1">
    <citation type="journal article" date="2023" name="Int. J. Syst. Evol. Microbiol.">
        <title>The observation of taxonomic boundaries for the 16SrII and 16SrXXV phytoplasmas using genome-based delimitation.</title>
        <authorList>
            <person name="Rodrigues Jardim B."/>
            <person name="Tran-Nguyen L.T.T."/>
            <person name="Gambley C."/>
            <person name="Al-Sadi A.M."/>
            <person name="Al-Subhi A.M."/>
            <person name="Foissac X."/>
            <person name="Salar P."/>
            <person name="Cai H."/>
            <person name="Yang J.Y."/>
            <person name="Davis R."/>
            <person name="Jones L."/>
            <person name="Rodoni B."/>
            <person name="Constable F.E."/>
        </authorList>
    </citation>
    <scope>NUCLEOTIDE SEQUENCE [LARGE SCALE GENOMIC DNA]</scope>
    <source>
        <strain evidence="2">BAWM-155c</strain>
    </source>
</reference>
<evidence type="ECO:0000259" key="1">
    <source>
        <dbReference type="Pfam" id="PF04296"/>
    </source>
</evidence>
<evidence type="ECO:0000313" key="3">
    <source>
        <dbReference type="Proteomes" id="UP001172036"/>
    </source>
</evidence>
<comment type="caution">
    <text evidence="2">The sequence shown here is derived from an EMBL/GenBank/DDBJ whole genome shotgun (WGS) entry which is preliminary data.</text>
</comment>
<organism evidence="2 3">
    <name type="scientific">Candidatus Phytoplasma melaleucae</name>
    <dbReference type="NCBI Taxonomy" id="2982630"/>
    <lineage>
        <taxon>Bacteria</taxon>
        <taxon>Bacillati</taxon>
        <taxon>Mycoplasmatota</taxon>
        <taxon>Mollicutes</taxon>
        <taxon>Acholeplasmatales</taxon>
        <taxon>Acholeplasmataceae</taxon>
        <taxon>Candidatus Phytoplasma</taxon>
    </lineage>
</organism>
<sequence length="94" mass="11405">MNKNIDLILEKNILRTCIVSRRTYFKKDLLRIVVSKNKIIYIDLEQNIQGRGAYFILNKFNVLFIQRKKILDKKLKVYVPINIYQEIWQLLDNF</sequence>
<dbReference type="EMBL" id="JAOSID010000002">
    <property type="protein sequence ID" value="MDO8167960.1"/>
    <property type="molecule type" value="Genomic_DNA"/>
</dbReference>
<dbReference type="SUPFAM" id="SSF64376">
    <property type="entry name" value="YlxR-like"/>
    <property type="match status" value="1"/>
</dbReference>
<feature type="domain" description="YlxR" evidence="1">
    <location>
        <begin position="15"/>
        <end position="88"/>
    </location>
</feature>
<protein>
    <submittedName>
        <fullName evidence="2">YlxR family protein</fullName>
    </submittedName>
</protein>
<accession>A0ABT9DCY9</accession>
<dbReference type="Pfam" id="PF04296">
    <property type="entry name" value="YlxR"/>
    <property type="match status" value="1"/>
</dbReference>
<dbReference type="Gene3D" id="3.30.1230.10">
    <property type="entry name" value="YlxR-like"/>
    <property type="match status" value="1"/>
</dbReference>
<dbReference type="RefSeq" id="WP_304515165.1">
    <property type="nucleotide sequence ID" value="NZ_JAOSID010000002.1"/>
</dbReference>
<gene>
    <name evidence="2" type="ORF">OC680_00480</name>
</gene>
<name>A0ABT9DCY9_9MOLU</name>
<dbReference type="InterPro" id="IPR035931">
    <property type="entry name" value="YlxR-like_sf"/>
</dbReference>
<dbReference type="PANTHER" id="PTHR34215:SF1">
    <property type="entry name" value="YLXR DOMAIN-CONTAINING PROTEIN"/>
    <property type="match status" value="1"/>
</dbReference>
<dbReference type="PANTHER" id="PTHR34215">
    <property type="entry name" value="BLL0784 PROTEIN"/>
    <property type="match status" value="1"/>
</dbReference>
<proteinExistence type="predicted"/>
<dbReference type="InterPro" id="IPR037465">
    <property type="entry name" value="YlxR"/>
</dbReference>